<dbReference type="AlphaFoldDB" id="A0A164FJG5"/>
<evidence type="ECO:0000313" key="2">
    <source>
        <dbReference type="EMBL" id="KZR97846.1"/>
    </source>
</evidence>
<keyword evidence="3" id="KW-1185">Reference proteome</keyword>
<proteinExistence type="predicted"/>
<dbReference type="OrthoDB" id="6359149at2759"/>
<gene>
    <name evidence="2" type="ORF">APZ42_007054</name>
</gene>
<sequence>DSNISDLDRVVVQPCLEYPADESTMEDNANAVDETNNAASPENVSSSDYAEATDDNWCSDTDSYIELYDNYDNKRESCEYERDTVNDATLDDEDTFDVEDDSLEKEKRKEAVTKSSIAEWVIECNIPRCHVSNLLRRLKLDCGLSFLPLDS</sequence>
<accession>A0A164FJG5</accession>
<evidence type="ECO:0000313" key="3">
    <source>
        <dbReference type="Proteomes" id="UP000076858"/>
    </source>
</evidence>
<feature type="compositionally biased region" description="Polar residues" evidence="1">
    <location>
        <begin position="33"/>
        <end position="48"/>
    </location>
</feature>
<dbReference type="EMBL" id="LRGB01019843">
    <property type="protein sequence ID" value="KZR97846.1"/>
    <property type="molecule type" value="Genomic_DNA"/>
</dbReference>
<feature type="non-terminal residue" evidence="2">
    <location>
        <position position="151"/>
    </location>
</feature>
<feature type="region of interest" description="Disordered" evidence="1">
    <location>
        <begin position="18"/>
        <end position="54"/>
    </location>
</feature>
<name>A0A164FJG5_9CRUS</name>
<reference evidence="2 3" key="1">
    <citation type="submission" date="2016-03" db="EMBL/GenBank/DDBJ databases">
        <title>EvidentialGene: Evidence-directed Construction of Genes on Genomes.</title>
        <authorList>
            <person name="Gilbert D.G."/>
            <person name="Choi J.-H."/>
            <person name="Mockaitis K."/>
            <person name="Colbourne J."/>
            <person name="Pfrender M."/>
        </authorList>
    </citation>
    <scope>NUCLEOTIDE SEQUENCE [LARGE SCALE GENOMIC DNA]</scope>
    <source>
        <strain evidence="2 3">Xinb3</strain>
        <tissue evidence="2">Complete organism</tissue>
    </source>
</reference>
<organism evidence="2 3">
    <name type="scientific">Daphnia magna</name>
    <dbReference type="NCBI Taxonomy" id="35525"/>
    <lineage>
        <taxon>Eukaryota</taxon>
        <taxon>Metazoa</taxon>
        <taxon>Ecdysozoa</taxon>
        <taxon>Arthropoda</taxon>
        <taxon>Crustacea</taxon>
        <taxon>Branchiopoda</taxon>
        <taxon>Diplostraca</taxon>
        <taxon>Cladocera</taxon>
        <taxon>Anomopoda</taxon>
        <taxon>Daphniidae</taxon>
        <taxon>Daphnia</taxon>
    </lineage>
</organism>
<dbReference type="Proteomes" id="UP000076858">
    <property type="component" value="Unassembled WGS sequence"/>
</dbReference>
<comment type="caution">
    <text evidence="2">The sequence shown here is derived from an EMBL/GenBank/DDBJ whole genome shotgun (WGS) entry which is preliminary data.</text>
</comment>
<protein>
    <submittedName>
        <fullName evidence="2">Uncharacterized protein</fullName>
    </submittedName>
</protein>
<feature type="non-terminal residue" evidence="2">
    <location>
        <position position="1"/>
    </location>
</feature>
<evidence type="ECO:0000256" key="1">
    <source>
        <dbReference type="SAM" id="MobiDB-lite"/>
    </source>
</evidence>